<evidence type="ECO:0000256" key="2">
    <source>
        <dbReference type="ARBA" id="ARBA00022670"/>
    </source>
</evidence>
<dbReference type="GO" id="GO:0005829">
    <property type="term" value="C:cytosol"/>
    <property type="evidence" value="ECO:0007669"/>
    <property type="project" value="UniProtKB-ARBA"/>
</dbReference>
<evidence type="ECO:0000259" key="8">
    <source>
        <dbReference type="Pfam" id="PF01432"/>
    </source>
</evidence>
<evidence type="ECO:0000256" key="7">
    <source>
        <dbReference type="RuleBase" id="RU003435"/>
    </source>
</evidence>
<accession>A0A383TU59</accession>
<dbReference type="Proteomes" id="UP000262142">
    <property type="component" value="Unassembled WGS sequence"/>
</dbReference>
<evidence type="ECO:0000313" key="10">
    <source>
        <dbReference type="Proteomes" id="UP000262142"/>
    </source>
</evidence>
<reference evidence="9 10" key="1">
    <citation type="submission" date="2018-09" db="EMBL/GenBank/DDBJ databases">
        <authorList>
            <consortium name="Pathogen Informatics"/>
        </authorList>
    </citation>
    <scope>NUCLEOTIDE SEQUENCE [LARGE SCALE GENOMIC DNA]</scope>
    <source>
        <strain evidence="9 10">OH-22767</strain>
    </source>
</reference>
<dbReference type="RefSeq" id="WP_119058854.1">
    <property type="nucleotide sequence ID" value="NZ_UNSC01000001.1"/>
</dbReference>
<evidence type="ECO:0000256" key="5">
    <source>
        <dbReference type="ARBA" id="ARBA00022833"/>
    </source>
</evidence>
<evidence type="ECO:0000256" key="1">
    <source>
        <dbReference type="ARBA" id="ARBA00006040"/>
    </source>
</evidence>
<dbReference type="CDD" id="cd06456">
    <property type="entry name" value="M3A_DCP"/>
    <property type="match status" value="1"/>
</dbReference>
<keyword evidence="4 7" id="KW-0378">Hydrolase</keyword>
<keyword evidence="5 7" id="KW-0862">Zinc</keyword>
<dbReference type="InterPro" id="IPR001567">
    <property type="entry name" value="Pept_M3A_M3B_dom"/>
</dbReference>
<dbReference type="InterPro" id="IPR024077">
    <property type="entry name" value="Neurolysin/TOP_dom2"/>
</dbReference>
<dbReference type="InterPro" id="IPR034005">
    <property type="entry name" value="M3A_DCP"/>
</dbReference>
<keyword evidence="2 7" id="KW-0645">Protease</keyword>
<evidence type="ECO:0000256" key="4">
    <source>
        <dbReference type="ARBA" id="ARBA00022801"/>
    </source>
</evidence>
<dbReference type="Gene3D" id="1.10.1370.40">
    <property type="match status" value="1"/>
</dbReference>
<feature type="domain" description="Peptidase M3A/M3B catalytic" evidence="8">
    <location>
        <begin position="227"/>
        <end position="672"/>
    </location>
</feature>
<dbReference type="Gene3D" id="3.40.390.10">
    <property type="entry name" value="Collagenase (Catalytic Domain)"/>
    <property type="match status" value="1"/>
</dbReference>
<name>A0A383TU59_9FLAO</name>
<sequence length="677" mass="77467">MNPLLNQPFSTPYQTPPFSTFETKDFKPAFLHAIKNARLEIKNIAENQAEPTFENTIEALALSGEALSRISSIFFNLNSAETNDEIQQIAQEISPILSDFSNDVLLNEQLFARVKKVFEEKESLSLNNEAQMLLEKSYKNFKKNGALLSSENKEKLRTISKELAMLSLQFGQNLLAETNDYQLHITNKSDLEGLPDFALETAKEEAESRNLSGWVFTLQMPSYLSFLKFARNRKLREQIYRANGVKAFQNNDKNNTEIIKKIVRLRFQRAKLLGFETHADFVLDERMAKSKEKVNNFLAELLKKAYPLAKKEIENLADFAKGIDGIEDLMPWDHAFYVEKLKKQRFDLSDEELKPYFELNQVTEGAFTIAQKLYGISFVPNNKIEVYHPDVKVFEVKNKAQECIGIFYADFFPRVGKRAGAWMTSFRDGSFVNNLHKIPQISIVCNFTKPTKNEPSLLTFDEVTTLFHEFGHALHALLAKTQYESLAGTNVYWDFVELPSQFMENFCYEPEALALFAKHYQTREVIPKELVDKITASAQFMEAYQTVRQISFGKLDMAWHATDPSSIDDVDVYENQAFEATQVYPKISGTNMSTSFAHIFQGGYSAGYYSYKWAEVLDADAFELFKENGIFDTETAQKFHRLLSAGGTVDPMKLYIEFRGKEPDINALLKRAGILAQ</sequence>
<dbReference type="InterPro" id="IPR045090">
    <property type="entry name" value="Pept_M3A_M3B"/>
</dbReference>
<dbReference type="Gene3D" id="1.10.1370.10">
    <property type="entry name" value="Neurolysin, domain 3"/>
    <property type="match status" value="1"/>
</dbReference>
<dbReference type="GO" id="GO:0004180">
    <property type="term" value="F:carboxypeptidase activity"/>
    <property type="evidence" value="ECO:0007669"/>
    <property type="project" value="TreeGrafter"/>
</dbReference>
<comment type="cofactor">
    <cofactor evidence="7">
        <name>Zn(2+)</name>
        <dbReference type="ChEBI" id="CHEBI:29105"/>
    </cofactor>
    <text evidence="7">Binds 1 zinc ion.</text>
</comment>
<dbReference type="GO" id="GO:0006508">
    <property type="term" value="P:proteolysis"/>
    <property type="evidence" value="ECO:0007669"/>
    <property type="project" value="UniProtKB-KW"/>
</dbReference>
<keyword evidence="3 7" id="KW-0479">Metal-binding</keyword>
<keyword evidence="10" id="KW-1185">Reference proteome</keyword>
<evidence type="ECO:0000256" key="6">
    <source>
        <dbReference type="ARBA" id="ARBA00023049"/>
    </source>
</evidence>
<dbReference type="AlphaFoldDB" id="A0A383TU59"/>
<comment type="similarity">
    <text evidence="1 7">Belongs to the peptidase M3 family.</text>
</comment>
<keyword evidence="6 7" id="KW-0482">Metalloprotease</keyword>
<dbReference type="SUPFAM" id="SSF55486">
    <property type="entry name" value="Metalloproteases ('zincins'), catalytic domain"/>
    <property type="match status" value="1"/>
</dbReference>
<proteinExistence type="inferred from homology"/>
<dbReference type="OrthoDB" id="9773538at2"/>
<dbReference type="GO" id="GO:0004222">
    <property type="term" value="F:metalloendopeptidase activity"/>
    <property type="evidence" value="ECO:0007669"/>
    <property type="project" value="UniProtKB-EC"/>
</dbReference>
<dbReference type="GO" id="GO:0046872">
    <property type="term" value="F:metal ion binding"/>
    <property type="evidence" value="ECO:0007669"/>
    <property type="project" value="UniProtKB-UniRule"/>
</dbReference>
<protein>
    <submittedName>
        <fullName evidence="9">Oligopeptidase A</fullName>
        <ecNumber evidence="9">3.4.24.70</ecNumber>
    </submittedName>
</protein>
<evidence type="ECO:0000313" key="9">
    <source>
        <dbReference type="EMBL" id="SZD71212.1"/>
    </source>
</evidence>
<gene>
    <name evidence="9" type="primary">prlC</name>
    <name evidence="9" type="ORF">SAMEA104719789_00307</name>
</gene>
<evidence type="ECO:0000256" key="3">
    <source>
        <dbReference type="ARBA" id="ARBA00022723"/>
    </source>
</evidence>
<dbReference type="FunFam" id="3.40.390.10:FF:000009">
    <property type="entry name" value="Oligopeptidase A"/>
    <property type="match status" value="1"/>
</dbReference>
<organism evidence="9 10">
    <name type="scientific">Candidatus Ornithobacterium hominis</name>
    <dbReference type="NCBI Taxonomy" id="2497989"/>
    <lineage>
        <taxon>Bacteria</taxon>
        <taxon>Pseudomonadati</taxon>
        <taxon>Bacteroidota</taxon>
        <taxon>Flavobacteriia</taxon>
        <taxon>Flavobacteriales</taxon>
        <taxon>Weeksellaceae</taxon>
        <taxon>Ornithobacterium</taxon>
    </lineage>
</organism>
<dbReference type="EC" id="3.4.24.70" evidence="9"/>
<dbReference type="PANTHER" id="PTHR43660">
    <property type="entry name" value="DIPEPTIDYL CARBOXYPEPTIDASE"/>
    <property type="match status" value="1"/>
</dbReference>
<dbReference type="Pfam" id="PF01432">
    <property type="entry name" value="Peptidase_M3"/>
    <property type="match status" value="1"/>
</dbReference>
<dbReference type="EMBL" id="UNSC01000001">
    <property type="protein sequence ID" value="SZD71212.1"/>
    <property type="molecule type" value="Genomic_DNA"/>
</dbReference>
<dbReference type="PANTHER" id="PTHR43660:SF1">
    <property type="entry name" value="DIPEPTIDYL CARBOXYPEPTIDASE"/>
    <property type="match status" value="1"/>
</dbReference>
<dbReference type="InterPro" id="IPR024079">
    <property type="entry name" value="MetalloPept_cat_dom_sf"/>
</dbReference>